<gene>
    <name evidence="2" type="ORF">BSU04_36655</name>
    <name evidence="1" type="ORF">BSU04_45295</name>
</gene>
<evidence type="ECO:0000313" key="1">
    <source>
        <dbReference type="EMBL" id="OXC71783.1"/>
    </source>
</evidence>
<accession>A0A226WQJ1</accession>
<dbReference type="Proteomes" id="UP000214720">
    <property type="component" value="Unassembled WGS sequence"/>
</dbReference>
<reference evidence="2" key="2">
    <citation type="submission" date="2017-01" db="EMBL/GenBank/DDBJ databases">
        <authorList>
            <person name="Mah S.A."/>
            <person name="Swanson W.J."/>
            <person name="Moy G.W."/>
            <person name="Vacquier V.D."/>
        </authorList>
    </citation>
    <scope>NUCLEOTIDE SEQUENCE</scope>
    <source>
        <strain evidence="2">PAMC 26633</strain>
    </source>
</reference>
<evidence type="ECO:0000313" key="2">
    <source>
        <dbReference type="EMBL" id="OXC73442.1"/>
    </source>
</evidence>
<organism evidence="2 3">
    <name type="scientific">Caballeronia sordidicola</name>
    <name type="common">Burkholderia sordidicola</name>
    <dbReference type="NCBI Taxonomy" id="196367"/>
    <lineage>
        <taxon>Bacteria</taxon>
        <taxon>Pseudomonadati</taxon>
        <taxon>Pseudomonadota</taxon>
        <taxon>Betaproteobacteria</taxon>
        <taxon>Burkholderiales</taxon>
        <taxon>Burkholderiaceae</taxon>
        <taxon>Caballeronia</taxon>
    </lineage>
</organism>
<dbReference type="EMBL" id="MTHB01000247">
    <property type="protein sequence ID" value="OXC73442.1"/>
    <property type="molecule type" value="Genomic_DNA"/>
</dbReference>
<dbReference type="EMBL" id="MTHB01000296">
    <property type="protein sequence ID" value="OXC71783.1"/>
    <property type="molecule type" value="Genomic_DNA"/>
</dbReference>
<proteinExistence type="predicted"/>
<dbReference type="AlphaFoldDB" id="A0A226WQJ1"/>
<sequence>MRWADEVTHCMAQVKVAVFNGRFSLRRISAHQKAAAPQMHRAATMARACESWEARRDSKS</sequence>
<name>A0A226WQJ1_CABSO</name>
<reference evidence="3" key="1">
    <citation type="submission" date="2017-01" db="EMBL/GenBank/DDBJ databases">
        <title>Genome Analysis of Deinococcus marmoris KOPRI26562.</title>
        <authorList>
            <person name="Kim J.H."/>
            <person name="Oh H.-M."/>
        </authorList>
    </citation>
    <scope>NUCLEOTIDE SEQUENCE [LARGE SCALE GENOMIC DNA]</scope>
    <source>
        <strain evidence="3">PAMC 26633</strain>
    </source>
</reference>
<protein>
    <submittedName>
        <fullName evidence="2">Uncharacterized protein</fullName>
    </submittedName>
</protein>
<evidence type="ECO:0000313" key="3">
    <source>
        <dbReference type="Proteomes" id="UP000214720"/>
    </source>
</evidence>
<comment type="caution">
    <text evidence="2">The sequence shown here is derived from an EMBL/GenBank/DDBJ whole genome shotgun (WGS) entry which is preliminary data.</text>
</comment>